<dbReference type="Pfam" id="PF10338">
    <property type="entry name" value="YBL028C_N"/>
    <property type="match status" value="1"/>
</dbReference>
<evidence type="ECO:0000259" key="2">
    <source>
        <dbReference type="Pfam" id="PF10338"/>
    </source>
</evidence>
<dbReference type="Proteomes" id="UP000799753">
    <property type="component" value="Unassembled WGS sequence"/>
</dbReference>
<organism evidence="3 4">
    <name type="scientific">Massarina eburnea CBS 473.64</name>
    <dbReference type="NCBI Taxonomy" id="1395130"/>
    <lineage>
        <taxon>Eukaryota</taxon>
        <taxon>Fungi</taxon>
        <taxon>Dikarya</taxon>
        <taxon>Ascomycota</taxon>
        <taxon>Pezizomycotina</taxon>
        <taxon>Dothideomycetes</taxon>
        <taxon>Pleosporomycetidae</taxon>
        <taxon>Pleosporales</taxon>
        <taxon>Massarineae</taxon>
        <taxon>Massarinaceae</taxon>
        <taxon>Massarina</taxon>
    </lineage>
</organism>
<dbReference type="GO" id="GO:0030687">
    <property type="term" value="C:preribosome, large subunit precursor"/>
    <property type="evidence" value="ECO:0007669"/>
    <property type="project" value="TreeGrafter"/>
</dbReference>
<feature type="compositionally biased region" description="Basic residues" evidence="1">
    <location>
        <begin position="8"/>
        <end position="19"/>
    </location>
</feature>
<evidence type="ECO:0000313" key="3">
    <source>
        <dbReference type="EMBL" id="KAF2637789.1"/>
    </source>
</evidence>
<dbReference type="InterPro" id="IPR019434">
    <property type="entry name" value="DUF2423"/>
</dbReference>
<feature type="region of interest" description="Disordered" evidence="1">
    <location>
        <begin position="38"/>
        <end position="106"/>
    </location>
</feature>
<keyword evidence="4" id="KW-1185">Reference proteome</keyword>
<dbReference type="PANTHER" id="PTHR28219">
    <property type="entry name" value="UPF0642 PROTEIN YBL028C"/>
    <property type="match status" value="1"/>
</dbReference>
<name>A0A6A6RQC4_9PLEO</name>
<sequence length="174" mass="18844">MAKGLRSSVKKSNRSKLRTRVFQPVEDARLDRLHAKLLAVAAQPKPENPKKNEMEVDTTDGNHPHPHHHPQTLTDADPARPDAAADASKEDEFPKGSSILTASIPPSLCHHATPTSMSKPTPDAVADARMSENLYFMLGLSSDVVGFTSDGHLAFAFDPLPPHWLSDQGLTVAS</sequence>
<proteinExistence type="predicted"/>
<dbReference type="PANTHER" id="PTHR28219:SF1">
    <property type="entry name" value="UPF0642 PROTEIN YBL028C"/>
    <property type="match status" value="1"/>
</dbReference>
<dbReference type="OrthoDB" id="4087970at2759"/>
<dbReference type="EMBL" id="MU006792">
    <property type="protein sequence ID" value="KAF2637789.1"/>
    <property type="molecule type" value="Genomic_DNA"/>
</dbReference>
<evidence type="ECO:0000313" key="4">
    <source>
        <dbReference type="Proteomes" id="UP000799753"/>
    </source>
</evidence>
<evidence type="ECO:0000256" key="1">
    <source>
        <dbReference type="SAM" id="MobiDB-lite"/>
    </source>
</evidence>
<feature type="region of interest" description="Disordered" evidence="1">
    <location>
        <begin position="1"/>
        <end position="21"/>
    </location>
</feature>
<gene>
    <name evidence="3" type="ORF">P280DRAFT_509510</name>
</gene>
<dbReference type="AlphaFoldDB" id="A0A6A6RQC4"/>
<feature type="domain" description="DUF2423" evidence="2">
    <location>
        <begin position="1"/>
        <end position="44"/>
    </location>
</feature>
<reference evidence="3" key="1">
    <citation type="journal article" date="2020" name="Stud. Mycol.">
        <title>101 Dothideomycetes genomes: a test case for predicting lifestyles and emergence of pathogens.</title>
        <authorList>
            <person name="Haridas S."/>
            <person name="Albert R."/>
            <person name="Binder M."/>
            <person name="Bloem J."/>
            <person name="Labutti K."/>
            <person name="Salamov A."/>
            <person name="Andreopoulos B."/>
            <person name="Baker S."/>
            <person name="Barry K."/>
            <person name="Bills G."/>
            <person name="Bluhm B."/>
            <person name="Cannon C."/>
            <person name="Castanera R."/>
            <person name="Culley D."/>
            <person name="Daum C."/>
            <person name="Ezra D."/>
            <person name="Gonzalez J."/>
            <person name="Henrissat B."/>
            <person name="Kuo A."/>
            <person name="Liang C."/>
            <person name="Lipzen A."/>
            <person name="Lutzoni F."/>
            <person name="Magnuson J."/>
            <person name="Mondo S."/>
            <person name="Nolan M."/>
            <person name="Ohm R."/>
            <person name="Pangilinan J."/>
            <person name="Park H.-J."/>
            <person name="Ramirez L."/>
            <person name="Alfaro M."/>
            <person name="Sun H."/>
            <person name="Tritt A."/>
            <person name="Yoshinaga Y."/>
            <person name="Zwiers L.-H."/>
            <person name="Turgeon B."/>
            <person name="Goodwin S."/>
            <person name="Spatafora J."/>
            <person name="Crous P."/>
            <person name="Grigoriev I."/>
        </authorList>
    </citation>
    <scope>NUCLEOTIDE SEQUENCE</scope>
    <source>
        <strain evidence="3">CBS 473.64</strain>
    </source>
</reference>
<accession>A0A6A6RQC4</accession>
<protein>
    <recommendedName>
        <fullName evidence="2">DUF2423 domain-containing protein</fullName>
    </recommendedName>
</protein>